<evidence type="ECO:0000313" key="1">
    <source>
        <dbReference type="EMBL" id="VUC30312.1"/>
    </source>
</evidence>
<sequence length="74" mass="8143">MNEAGWIGSRVQQMVAEDQDPAAKTEWMKVSTSREPTNRLYVRTPAIAFVADAKVLRLKLSLGTKAASGCQVTY</sequence>
<dbReference type="Proteomes" id="UP000766486">
    <property type="component" value="Unassembled WGS sequence"/>
</dbReference>
<reference evidence="1 2" key="1">
    <citation type="submission" date="2019-06" db="EMBL/GenBank/DDBJ databases">
        <authorList>
            <person name="Broberg M."/>
        </authorList>
    </citation>
    <scope>NUCLEOTIDE SEQUENCE [LARGE SCALE GENOMIC DNA]</scope>
</reference>
<keyword evidence="2" id="KW-1185">Reference proteome</keyword>
<comment type="caution">
    <text evidence="1">The sequence shown here is derived from an EMBL/GenBank/DDBJ whole genome shotgun (WGS) entry which is preliminary data.</text>
</comment>
<protein>
    <submittedName>
        <fullName evidence="1">Uncharacterized protein</fullName>
    </submittedName>
</protein>
<dbReference type="EMBL" id="CABFNS010000817">
    <property type="protein sequence ID" value="VUC30312.1"/>
    <property type="molecule type" value="Genomic_DNA"/>
</dbReference>
<gene>
    <name evidence="1" type="ORF">CLO192961_LOCUS282419</name>
</gene>
<accession>A0ABY6UGH4</accession>
<organism evidence="1 2">
    <name type="scientific">Bionectria ochroleuca</name>
    <name type="common">Gliocladium roseum</name>
    <dbReference type="NCBI Taxonomy" id="29856"/>
    <lineage>
        <taxon>Eukaryota</taxon>
        <taxon>Fungi</taxon>
        <taxon>Dikarya</taxon>
        <taxon>Ascomycota</taxon>
        <taxon>Pezizomycotina</taxon>
        <taxon>Sordariomycetes</taxon>
        <taxon>Hypocreomycetidae</taxon>
        <taxon>Hypocreales</taxon>
        <taxon>Bionectriaceae</taxon>
        <taxon>Clonostachys</taxon>
    </lineage>
</organism>
<proteinExistence type="predicted"/>
<evidence type="ECO:0000313" key="2">
    <source>
        <dbReference type="Proteomes" id="UP000766486"/>
    </source>
</evidence>
<name>A0ABY6UGH4_BIOOC</name>